<keyword evidence="1" id="KW-1133">Transmembrane helix</keyword>
<organism evidence="2 3">
    <name type="scientific">Neorhizobium turbinariae</name>
    <dbReference type="NCBI Taxonomy" id="2937795"/>
    <lineage>
        <taxon>Bacteria</taxon>
        <taxon>Pseudomonadati</taxon>
        <taxon>Pseudomonadota</taxon>
        <taxon>Alphaproteobacteria</taxon>
        <taxon>Hyphomicrobiales</taxon>
        <taxon>Rhizobiaceae</taxon>
        <taxon>Rhizobium/Agrobacterium group</taxon>
        <taxon>Neorhizobium</taxon>
    </lineage>
</organism>
<dbReference type="EMBL" id="JALPRY010000004">
    <property type="protein sequence ID" value="MCK8779104.1"/>
    <property type="molecule type" value="Genomic_DNA"/>
</dbReference>
<keyword evidence="1" id="KW-0812">Transmembrane</keyword>
<keyword evidence="3" id="KW-1185">Reference proteome</keyword>
<gene>
    <name evidence="2" type="ORF">M0654_03800</name>
</gene>
<proteinExistence type="predicted"/>
<name>A0ABT0IML7_9HYPH</name>
<protein>
    <submittedName>
        <fullName evidence="2">Uncharacterized protein</fullName>
    </submittedName>
</protein>
<evidence type="ECO:0000313" key="2">
    <source>
        <dbReference type="EMBL" id="MCK8779104.1"/>
    </source>
</evidence>
<keyword evidence="1" id="KW-0472">Membrane</keyword>
<evidence type="ECO:0000313" key="3">
    <source>
        <dbReference type="Proteomes" id="UP001202827"/>
    </source>
</evidence>
<reference evidence="2 3" key="1">
    <citation type="submission" date="2022-04" db="EMBL/GenBank/DDBJ databases">
        <title>Rhizobium coralii sp. nov., isolated from coral Turbinaria peltata.</title>
        <authorList>
            <person name="Sun H."/>
        </authorList>
    </citation>
    <scope>NUCLEOTIDE SEQUENCE [LARGE SCALE GENOMIC DNA]</scope>
    <source>
        <strain evidence="2 3">NTR19</strain>
    </source>
</reference>
<dbReference type="Proteomes" id="UP001202827">
    <property type="component" value="Unassembled WGS sequence"/>
</dbReference>
<evidence type="ECO:0000256" key="1">
    <source>
        <dbReference type="SAM" id="Phobius"/>
    </source>
</evidence>
<accession>A0ABT0IML7</accession>
<feature type="transmembrane region" description="Helical" evidence="1">
    <location>
        <begin position="32"/>
        <end position="53"/>
    </location>
</feature>
<dbReference type="RefSeq" id="WP_248681915.1">
    <property type="nucleotide sequence ID" value="NZ_JALPRY010000004.1"/>
</dbReference>
<sequence length="72" mass="7482">MQNKICSLIQMGVIAVLAAAEAACFGVSLFKCAAFAISIILMLQIVSLLAEVISRLSGSSDSSPGNISEIQH</sequence>
<comment type="caution">
    <text evidence="2">The sequence shown here is derived from an EMBL/GenBank/DDBJ whole genome shotgun (WGS) entry which is preliminary data.</text>
</comment>